<evidence type="ECO:0000256" key="1">
    <source>
        <dbReference type="SAM" id="MobiDB-lite"/>
    </source>
</evidence>
<dbReference type="EnsemblMetazoa" id="GMOY005252-RA">
    <property type="protein sequence ID" value="GMOY005252-PA"/>
    <property type="gene ID" value="GMOY005252"/>
</dbReference>
<reference evidence="3" key="1">
    <citation type="submission" date="2020-05" db="UniProtKB">
        <authorList>
            <consortium name="EnsemblMetazoa"/>
        </authorList>
    </citation>
    <scope>IDENTIFICATION</scope>
    <source>
        <strain evidence="3">Yale</strain>
    </source>
</reference>
<proteinExistence type="predicted"/>
<feature type="compositionally biased region" description="Low complexity" evidence="1">
    <location>
        <begin position="254"/>
        <end position="282"/>
    </location>
</feature>
<keyword evidence="4" id="KW-1185">Reference proteome</keyword>
<feature type="compositionally biased region" description="Polar residues" evidence="1">
    <location>
        <begin position="1350"/>
        <end position="1371"/>
    </location>
</feature>
<feature type="compositionally biased region" description="Acidic residues" evidence="1">
    <location>
        <begin position="377"/>
        <end position="386"/>
    </location>
</feature>
<feature type="compositionally biased region" description="Polar residues" evidence="1">
    <location>
        <begin position="233"/>
        <end position="249"/>
    </location>
</feature>
<dbReference type="PhylomeDB" id="A0A1B0FN20"/>
<dbReference type="SMART" id="SM00595">
    <property type="entry name" value="MADF"/>
    <property type="match status" value="1"/>
</dbReference>
<dbReference type="Proteomes" id="UP000092444">
    <property type="component" value="Unassembled WGS sequence"/>
</dbReference>
<sequence length="1509" mass="167997">MMDEQLIDEVAHHAVIYNRQKYYLNGGNGGNGGGNKYETKDEAWQVIAMKLRSDVETCKKRWKYLRERYVSQRKQGDPPVYEHLSRPYLEKMKFLDQHIQPRKSYRNVPNFLTSPHSANSSNFNDYNMDSKSNSSMKNLNHFGGHSHHYHQQSDQQHAMNALSSAAVAASALENDNRVKIEADQVFRDFAAAVASQQLQQISQSQMQQQAAAVAAAMADSSPNYTEHFRDTTQQHNALSGISNPQTNLVGNGGLPSSSSSIKSPLSSPIPGGNHNGTTNPGHSSTPQQTVAHSSSSAHSTTAINQHGVSNHNFNESQNEDLDSSASSNYHMKKPRVQLNNSTNSMNASSQHNNNNNTNGQLSNSHNSMSVSSHFVDDTDDDSDENDNSSVGMLQPQAVLNESAENPFSSISASTSTVALQQRQNNNNNNINSQLSNQASNMFPSNADFLLHLYQQLPQQQQQQNNVQQNHQFSKFQVPQTPPPPQHRDIILKKINVMATQQHVHRVNNSYESEPSSGEKSLRLSLQPSSHEQSEYYPNLDDENINLPYLLRPPSYDNEVTVVTTSPPSNSIANNQSNTNNMEASKLPLSKECELRFGIPAGEEFSFEGFDGSSFGQIKHLVNIRQQPENCAESDKFSSGKYIFPKFYDTLIGENSCNAMDLPVVSTEHLVLQKLNNVNHSQLSFNGKISQMPNSLSASEKDNSHHCDQRLNPLAPASSQLTNYQPFKQFSRSFILKKYSNEKSPDLFGDDDDDENGNGGVDNQVKMEKVNQYTAREGVEKSNPTFGATYDATENCSFNCPTESSFVNDEQTGDVSFVDNEINGKRFKVLFRENCRREKEFLKRIRKCLAGVLPPPSVTIPQLDMFEAILTQKDEILNFFHNSIAHVYTSTEDNKYESLLKPTHTLEDTKNMPWKDVLAVRQHGLSYNLSEASERNEYLNLSIVERFIGAETASSYENVLSNFKKHNARIKQLCQSPGSRLSHLARRRAVFSSANLANASQRSQTLIGPQILVDKTKGKTRRKENTPKRRTPGSKKKNRKTPTSSARKRLFRNDIKPGPSRETSKRALFQSPAKQSKPSVSRFPTIKPELANRVEKSKRALLFSPNRDMRETASYFSPNSAKLDALLKRKRNPCEEANDNDNSVELAVHSSKLFKANDTSALTPRSLKIKSQSFCIGTNNLAKKQHVPSGSNALAAGSLSSTGSNFQLFTPGCTESAALIANGRMQRAYSDMTAPTVNGLTDNQKKKLLWAVSQALQEKKKIGMKHENFKEYAAILAKVVRRIFQEYYRNTSTSTNETMLRLAKRYVYQVTTGASVDEIYLQAKQHIEESKRSMRLSGYIGPEEFEKLQLHSKSCKSQPSSTLASSNSKQNISARNNSIDNVNELSQGSLKALIAKQTSFLDQLSQNSGDMQQLQTSSVAAKLPIASNGSQQNSSSKSNLSGVVLRENVDCDLRRSAQKNFTGKDQRNKSPYACIGGGGQSSAVKAQTHLVSELNISNCAKARRQITFDS</sequence>
<feature type="region of interest" description="Disordered" evidence="1">
    <location>
        <begin position="339"/>
        <end position="390"/>
    </location>
</feature>
<dbReference type="InterPro" id="IPR006578">
    <property type="entry name" value="MADF-dom"/>
</dbReference>
<evidence type="ECO:0000313" key="3">
    <source>
        <dbReference type="EnsemblMetazoa" id="GMOY005252-PA"/>
    </source>
</evidence>
<evidence type="ECO:0000259" key="2">
    <source>
        <dbReference type="PROSITE" id="PS51029"/>
    </source>
</evidence>
<feature type="region of interest" description="Disordered" evidence="1">
    <location>
        <begin position="507"/>
        <end position="539"/>
    </location>
</feature>
<feature type="region of interest" description="Disordered" evidence="1">
    <location>
        <begin position="223"/>
        <end position="327"/>
    </location>
</feature>
<dbReference type="Pfam" id="PF10545">
    <property type="entry name" value="MADF_DNA_bdg"/>
    <property type="match status" value="1"/>
</dbReference>
<name>A0A1B0FN20_GLOMM</name>
<feature type="compositionally biased region" description="Low complexity" evidence="1">
    <location>
        <begin position="291"/>
        <end position="302"/>
    </location>
</feature>
<accession>A0A1B0FN20</accession>
<evidence type="ECO:0000313" key="4">
    <source>
        <dbReference type="Proteomes" id="UP000092444"/>
    </source>
</evidence>
<feature type="region of interest" description="Disordered" evidence="1">
    <location>
        <begin position="1349"/>
        <end position="1371"/>
    </location>
</feature>
<feature type="domain" description="MADF" evidence="2">
    <location>
        <begin position="5"/>
        <end position="100"/>
    </location>
</feature>
<feature type="compositionally biased region" description="Low complexity" evidence="1">
    <location>
        <begin position="343"/>
        <end position="373"/>
    </location>
</feature>
<feature type="compositionally biased region" description="Polar residues" evidence="1">
    <location>
        <begin position="303"/>
        <end position="316"/>
    </location>
</feature>
<dbReference type="EMBL" id="CCAG010002874">
    <property type="status" value="NOT_ANNOTATED_CDS"/>
    <property type="molecule type" value="Genomic_DNA"/>
</dbReference>
<feature type="compositionally biased region" description="Polar residues" evidence="1">
    <location>
        <begin position="507"/>
        <end position="530"/>
    </location>
</feature>
<protein>
    <submittedName>
        <fullName evidence="3">MADF domain-containing protein</fullName>
    </submittedName>
</protein>
<dbReference type="PROSITE" id="PS51029">
    <property type="entry name" value="MADF"/>
    <property type="match status" value="1"/>
</dbReference>
<feature type="region of interest" description="Disordered" evidence="1">
    <location>
        <begin position="1006"/>
        <end position="1086"/>
    </location>
</feature>
<organism evidence="3 4">
    <name type="scientific">Glossina morsitans morsitans</name>
    <name type="common">Savannah tsetse fly</name>
    <dbReference type="NCBI Taxonomy" id="37546"/>
    <lineage>
        <taxon>Eukaryota</taxon>
        <taxon>Metazoa</taxon>
        <taxon>Ecdysozoa</taxon>
        <taxon>Arthropoda</taxon>
        <taxon>Hexapoda</taxon>
        <taxon>Insecta</taxon>
        <taxon>Pterygota</taxon>
        <taxon>Neoptera</taxon>
        <taxon>Endopterygota</taxon>
        <taxon>Diptera</taxon>
        <taxon>Brachycera</taxon>
        <taxon>Muscomorpha</taxon>
        <taxon>Hippoboscoidea</taxon>
        <taxon>Glossinidae</taxon>
        <taxon>Glossina</taxon>
    </lineage>
</organism>
<feature type="compositionally biased region" description="Basic residues" evidence="1">
    <location>
        <begin position="1017"/>
        <end position="1049"/>
    </location>
</feature>